<dbReference type="EMBL" id="OBML01000003">
    <property type="protein sequence ID" value="SOC00349.1"/>
    <property type="molecule type" value="Genomic_DNA"/>
</dbReference>
<name>A0A285S5Z6_9HYPH</name>
<accession>A0A285S5Z6</accession>
<organism evidence="1 2">
    <name type="scientific">Stappia indica</name>
    <dbReference type="NCBI Taxonomy" id="538381"/>
    <lineage>
        <taxon>Bacteria</taxon>
        <taxon>Pseudomonadati</taxon>
        <taxon>Pseudomonadota</taxon>
        <taxon>Alphaproteobacteria</taxon>
        <taxon>Hyphomicrobiales</taxon>
        <taxon>Stappiaceae</taxon>
        <taxon>Stappia</taxon>
    </lineage>
</organism>
<dbReference type="STRING" id="538381.GCA_001696535_04379"/>
<protein>
    <submittedName>
        <fullName evidence="1">Uncharacterized protein</fullName>
    </submittedName>
</protein>
<keyword evidence="2" id="KW-1185">Reference proteome</keyword>
<dbReference type="AlphaFoldDB" id="A0A285S5Z6"/>
<evidence type="ECO:0000313" key="2">
    <source>
        <dbReference type="Proteomes" id="UP000219331"/>
    </source>
</evidence>
<dbReference type="Proteomes" id="UP000219331">
    <property type="component" value="Unassembled WGS sequence"/>
</dbReference>
<gene>
    <name evidence="1" type="ORF">SAMN05421512_103267</name>
</gene>
<proteinExistence type="predicted"/>
<evidence type="ECO:0000313" key="1">
    <source>
        <dbReference type="EMBL" id="SOC00349.1"/>
    </source>
</evidence>
<reference evidence="1 2" key="1">
    <citation type="submission" date="2017-08" db="EMBL/GenBank/DDBJ databases">
        <authorList>
            <person name="de Groot N.N."/>
        </authorList>
    </citation>
    <scope>NUCLEOTIDE SEQUENCE [LARGE SCALE GENOMIC DNA]</scope>
    <source>
        <strain evidence="1 2">USBA 352</strain>
    </source>
</reference>
<sequence>MRPARSGVAPEGRLAGAIRLRPDVLACLECYWQALSAAVTAAVMPDRENS</sequence>